<dbReference type="GO" id="GO:0032993">
    <property type="term" value="C:protein-DNA complex"/>
    <property type="evidence" value="ECO:0007669"/>
    <property type="project" value="TreeGrafter"/>
</dbReference>
<accession>A0A9X3X4D8</accession>
<dbReference type="PANTHER" id="PTHR48111">
    <property type="entry name" value="REGULATOR OF RPOS"/>
    <property type="match status" value="1"/>
</dbReference>
<keyword evidence="11" id="KW-1185">Reference proteome</keyword>
<reference evidence="10 11" key="1">
    <citation type="submission" date="2021-04" db="EMBL/GenBank/DDBJ databases">
        <title>Genome analysis of Polyangium sp.</title>
        <authorList>
            <person name="Li Y."/>
            <person name="Wang J."/>
        </authorList>
    </citation>
    <scope>NUCLEOTIDE SEQUENCE [LARGE SCALE GENOMIC DNA]</scope>
    <source>
        <strain evidence="10 11">SDU14</strain>
    </source>
</reference>
<dbReference type="SMART" id="SM00862">
    <property type="entry name" value="Trans_reg_C"/>
    <property type="match status" value="1"/>
</dbReference>
<feature type="domain" description="OmpR/PhoB-type" evidence="9">
    <location>
        <begin position="130"/>
        <end position="226"/>
    </location>
</feature>
<dbReference type="PROSITE" id="PS51755">
    <property type="entry name" value="OMPR_PHOB"/>
    <property type="match status" value="1"/>
</dbReference>
<dbReference type="SUPFAM" id="SSF46894">
    <property type="entry name" value="C-terminal effector domain of the bipartite response regulators"/>
    <property type="match status" value="1"/>
</dbReference>
<keyword evidence="2" id="KW-0902">Two-component regulatory system</keyword>
<dbReference type="Gene3D" id="1.10.10.10">
    <property type="entry name" value="Winged helix-like DNA-binding domain superfamily/Winged helix DNA-binding domain"/>
    <property type="match status" value="1"/>
</dbReference>
<organism evidence="10 11">
    <name type="scientific">Polyangium jinanense</name>
    <dbReference type="NCBI Taxonomy" id="2829994"/>
    <lineage>
        <taxon>Bacteria</taxon>
        <taxon>Pseudomonadati</taxon>
        <taxon>Myxococcota</taxon>
        <taxon>Polyangia</taxon>
        <taxon>Polyangiales</taxon>
        <taxon>Polyangiaceae</taxon>
        <taxon>Polyangium</taxon>
    </lineage>
</organism>
<protein>
    <submittedName>
        <fullName evidence="10">Response regulator</fullName>
    </submittedName>
</protein>
<evidence type="ECO:0000313" key="10">
    <source>
        <dbReference type="EMBL" id="MDC3984054.1"/>
    </source>
</evidence>
<gene>
    <name evidence="10" type="ORF">KEG57_26330</name>
</gene>
<dbReference type="PROSITE" id="PS50110">
    <property type="entry name" value="RESPONSE_REGULATORY"/>
    <property type="match status" value="1"/>
</dbReference>
<dbReference type="GO" id="GO:0005829">
    <property type="term" value="C:cytosol"/>
    <property type="evidence" value="ECO:0007669"/>
    <property type="project" value="TreeGrafter"/>
</dbReference>
<dbReference type="InterPro" id="IPR001789">
    <property type="entry name" value="Sig_transdc_resp-reg_receiver"/>
</dbReference>
<keyword evidence="3" id="KW-0805">Transcription regulation</keyword>
<dbReference type="AlphaFoldDB" id="A0A9X3X4D8"/>
<feature type="modified residue" description="4-aspartylphosphate" evidence="6">
    <location>
        <position position="53"/>
    </location>
</feature>
<evidence type="ECO:0000256" key="7">
    <source>
        <dbReference type="PROSITE-ProRule" id="PRU01091"/>
    </source>
</evidence>
<dbReference type="Proteomes" id="UP001151081">
    <property type="component" value="Unassembled WGS sequence"/>
</dbReference>
<dbReference type="EMBL" id="JAGTJJ010000018">
    <property type="protein sequence ID" value="MDC3984054.1"/>
    <property type="molecule type" value="Genomic_DNA"/>
</dbReference>
<dbReference type="CDD" id="cd00383">
    <property type="entry name" value="trans_reg_C"/>
    <property type="match status" value="1"/>
</dbReference>
<dbReference type="Pfam" id="PF00072">
    <property type="entry name" value="Response_reg"/>
    <property type="match status" value="1"/>
</dbReference>
<dbReference type="GO" id="GO:0000156">
    <property type="term" value="F:phosphorelay response regulator activity"/>
    <property type="evidence" value="ECO:0007669"/>
    <property type="project" value="TreeGrafter"/>
</dbReference>
<name>A0A9X3X4D8_9BACT</name>
<keyword evidence="4 7" id="KW-0238">DNA-binding</keyword>
<evidence type="ECO:0000256" key="1">
    <source>
        <dbReference type="ARBA" id="ARBA00022553"/>
    </source>
</evidence>
<comment type="caution">
    <text evidence="10">The sequence shown here is derived from an EMBL/GenBank/DDBJ whole genome shotgun (WGS) entry which is preliminary data.</text>
</comment>
<proteinExistence type="predicted"/>
<dbReference type="SMART" id="SM00448">
    <property type="entry name" value="REC"/>
    <property type="match status" value="1"/>
</dbReference>
<dbReference type="GO" id="GO:0000976">
    <property type="term" value="F:transcription cis-regulatory region binding"/>
    <property type="evidence" value="ECO:0007669"/>
    <property type="project" value="TreeGrafter"/>
</dbReference>
<evidence type="ECO:0000259" key="9">
    <source>
        <dbReference type="PROSITE" id="PS51755"/>
    </source>
</evidence>
<dbReference type="InterPro" id="IPR036388">
    <property type="entry name" value="WH-like_DNA-bd_sf"/>
</dbReference>
<dbReference type="GO" id="GO:0006355">
    <property type="term" value="P:regulation of DNA-templated transcription"/>
    <property type="evidence" value="ECO:0007669"/>
    <property type="project" value="InterPro"/>
</dbReference>
<dbReference type="SUPFAM" id="SSF52172">
    <property type="entry name" value="CheY-like"/>
    <property type="match status" value="1"/>
</dbReference>
<dbReference type="InterPro" id="IPR016032">
    <property type="entry name" value="Sig_transdc_resp-reg_C-effctor"/>
</dbReference>
<evidence type="ECO:0000313" key="11">
    <source>
        <dbReference type="Proteomes" id="UP001151081"/>
    </source>
</evidence>
<dbReference type="InterPro" id="IPR001867">
    <property type="entry name" value="OmpR/PhoB-type_DNA-bd"/>
</dbReference>
<feature type="domain" description="Response regulatory" evidence="8">
    <location>
        <begin position="4"/>
        <end position="120"/>
    </location>
</feature>
<sequence>MPTNVLIVEDERDLQRVLSYNFKQAGFDVVSAMNGETALRAVKEEPFDLVILDLMLPDMPGTEVCKRLKQSPETASIPVIMVTAKGEEVDRVVGFELGVDDYVVKPFSVRELILRARAILRRAEGTPTEGAKIDFGILRVDRAAHRAWVNGEEISFTALEFKLLVVLFDRRGRVMTRDVLLDEVWGSHVDVTARNVDTHVKRVREKLGLAGDYIETVRGVGYRFRAEPGELSAPSDE</sequence>
<dbReference type="InterPro" id="IPR011006">
    <property type="entry name" value="CheY-like_superfamily"/>
</dbReference>
<keyword evidence="5" id="KW-0804">Transcription</keyword>
<evidence type="ECO:0000256" key="6">
    <source>
        <dbReference type="PROSITE-ProRule" id="PRU00169"/>
    </source>
</evidence>
<dbReference type="RefSeq" id="WP_272427216.1">
    <property type="nucleotide sequence ID" value="NZ_JAGTJJ010000018.1"/>
</dbReference>
<keyword evidence="1 6" id="KW-0597">Phosphoprotein</keyword>
<dbReference type="Gene3D" id="3.40.50.2300">
    <property type="match status" value="1"/>
</dbReference>
<dbReference type="PANTHER" id="PTHR48111:SF21">
    <property type="entry name" value="DNA-BINDING DUAL MASTER TRANSCRIPTIONAL REGULATOR RPAA"/>
    <property type="match status" value="1"/>
</dbReference>
<dbReference type="FunFam" id="3.40.50.2300:FF:000001">
    <property type="entry name" value="DNA-binding response regulator PhoB"/>
    <property type="match status" value="1"/>
</dbReference>
<evidence type="ECO:0000256" key="2">
    <source>
        <dbReference type="ARBA" id="ARBA00023012"/>
    </source>
</evidence>
<evidence type="ECO:0000256" key="5">
    <source>
        <dbReference type="ARBA" id="ARBA00023163"/>
    </source>
</evidence>
<dbReference type="Pfam" id="PF00486">
    <property type="entry name" value="Trans_reg_C"/>
    <property type="match status" value="1"/>
</dbReference>
<evidence type="ECO:0000256" key="4">
    <source>
        <dbReference type="ARBA" id="ARBA00023125"/>
    </source>
</evidence>
<feature type="DNA-binding region" description="OmpR/PhoB-type" evidence="7">
    <location>
        <begin position="130"/>
        <end position="226"/>
    </location>
</feature>
<evidence type="ECO:0000256" key="3">
    <source>
        <dbReference type="ARBA" id="ARBA00023015"/>
    </source>
</evidence>
<dbReference type="InterPro" id="IPR039420">
    <property type="entry name" value="WalR-like"/>
</dbReference>
<dbReference type="Gene3D" id="6.10.250.690">
    <property type="match status" value="1"/>
</dbReference>
<evidence type="ECO:0000259" key="8">
    <source>
        <dbReference type="PROSITE" id="PS50110"/>
    </source>
</evidence>